<keyword evidence="2" id="KW-1185">Reference proteome</keyword>
<gene>
    <name evidence="1" type="ORF">Pint_27220</name>
</gene>
<dbReference type="EMBL" id="CM047740">
    <property type="protein sequence ID" value="KAJ0040288.1"/>
    <property type="molecule type" value="Genomic_DNA"/>
</dbReference>
<organism evidence="1 2">
    <name type="scientific">Pistacia integerrima</name>
    <dbReference type="NCBI Taxonomy" id="434235"/>
    <lineage>
        <taxon>Eukaryota</taxon>
        <taxon>Viridiplantae</taxon>
        <taxon>Streptophyta</taxon>
        <taxon>Embryophyta</taxon>
        <taxon>Tracheophyta</taxon>
        <taxon>Spermatophyta</taxon>
        <taxon>Magnoliopsida</taxon>
        <taxon>eudicotyledons</taxon>
        <taxon>Gunneridae</taxon>
        <taxon>Pentapetalae</taxon>
        <taxon>rosids</taxon>
        <taxon>malvids</taxon>
        <taxon>Sapindales</taxon>
        <taxon>Anacardiaceae</taxon>
        <taxon>Pistacia</taxon>
    </lineage>
</organism>
<comment type="caution">
    <text evidence="1">The sequence shown here is derived from an EMBL/GenBank/DDBJ whole genome shotgun (WGS) entry which is preliminary data.</text>
</comment>
<reference evidence="2" key="1">
    <citation type="journal article" date="2023" name="G3 (Bethesda)">
        <title>Genome assembly and association tests identify interacting loci associated with vigor, precocity, and sex in interspecific pistachio rootstocks.</title>
        <authorList>
            <person name="Palmer W."/>
            <person name="Jacygrad E."/>
            <person name="Sagayaradj S."/>
            <person name="Cavanaugh K."/>
            <person name="Han R."/>
            <person name="Bertier L."/>
            <person name="Beede B."/>
            <person name="Kafkas S."/>
            <person name="Golino D."/>
            <person name="Preece J."/>
            <person name="Michelmore R."/>
        </authorList>
    </citation>
    <scope>NUCLEOTIDE SEQUENCE [LARGE SCALE GENOMIC DNA]</scope>
</reference>
<protein>
    <submittedName>
        <fullName evidence="1">Uncharacterized protein</fullName>
    </submittedName>
</protein>
<dbReference type="Proteomes" id="UP001163603">
    <property type="component" value="Chromosome 5"/>
</dbReference>
<evidence type="ECO:0000313" key="2">
    <source>
        <dbReference type="Proteomes" id="UP001163603"/>
    </source>
</evidence>
<sequence>MKGGTLQINWHDTKPVLTLDFHPESGLLATGGADYDIKLWLINSGEEQKNIPTATYQSSLSYHGSAVNILRFSPSDGTNTIILYLAGQLLASGADGGELIIWKLHVVETGQAWKVLKTLSFHRKDVLDLQWSKDGAFLISGSVDNSCIIWDASKGSVLQILDAHFHYVQGVAWDPLSIYVASLSSDRTCRIYANKPQKSKGVEKMNYVCQHVITKGGKQSVDCKAKSHLFHDETLPSFFRRLAWSPDGSFLLVPAGSYKFSPTSQTVNTAYVFSRKDLSRPALQLPGASKPVVAVRFCPLAFSLRGSNSGGFFKLPYRLVFAIATLNSLYIYDTESVAPTAILAGLHYAAITDISWSPNARYLALSSQDGYCTLVEFENDELGSPISLSGLQSSLHFLLFVCLSPSGLWPLSERFNPILVGNKVTGNENNIPDVQKSKDMMIDLTRKDDLVVVDSRGMEADGNEAGSRMTEIEQKQEEPSTVHGSVPNQMHRKKTGTETNEGKKTTTKNNSFTSADSTPMEAERNEVNNKKTETESEKGKQQATPVQNKPAAKRRITPMAIDP</sequence>
<evidence type="ECO:0000313" key="1">
    <source>
        <dbReference type="EMBL" id="KAJ0040288.1"/>
    </source>
</evidence>
<accession>A0ACC0YQ53</accession>
<name>A0ACC0YQ53_9ROSI</name>
<proteinExistence type="predicted"/>